<keyword evidence="2" id="KW-0862">Zinc</keyword>
<dbReference type="GO" id="GO:0046872">
    <property type="term" value="F:metal ion binding"/>
    <property type="evidence" value="ECO:0007669"/>
    <property type="project" value="UniProtKB-KW"/>
</dbReference>
<dbReference type="GO" id="GO:0019843">
    <property type="term" value="F:rRNA binding"/>
    <property type="evidence" value="ECO:0007669"/>
    <property type="project" value="UniProtKB-KW"/>
</dbReference>
<dbReference type="PROSITE" id="PS50936">
    <property type="entry name" value="ENGC_GTPASE"/>
    <property type="match status" value="1"/>
</dbReference>
<comment type="function">
    <text evidence="2">One of several proteins that assist in the late maturation steps of the functional core of the 30S ribosomal subunit. Helps release RbfA from mature subunits. May play a role in the assembly of ribosomal proteins into the subunit. Circularly permuted GTPase that catalyzes slow GTP hydrolysis, GTPase activity is stimulated by the 30S ribosomal subunit.</text>
</comment>
<feature type="domain" description="EngC GTPase" evidence="3">
    <location>
        <begin position="102"/>
        <end position="248"/>
    </location>
</feature>
<evidence type="ECO:0000313" key="4">
    <source>
        <dbReference type="EMBL" id="QXT40370.1"/>
    </source>
</evidence>
<feature type="binding site" evidence="2">
    <location>
        <position position="286"/>
    </location>
    <ligand>
        <name>Zn(2+)</name>
        <dbReference type="ChEBI" id="CHEBI:29105"/>
    </ligand>
</feature>
<comment type="cofactor">
    <cofactor evidence="2">
        <name>Zn(2+)</name>
        <dbReference type="ChEBI" id="CHEBI:29105"/>
    </cofactor>
    <text evidence="2">Binds 1 zinc ion per subunit.</text>
</comment>
<keyword evidence="1 2" id="KW-0690">Ribosome biogenesis</keyword>
<dbReference type="KEGG" id="gce:KYE46_03725"/>
<keyword evidence="5" id="KW-1185">Reference proteome</keyword>
<keyword evidence="2" id="KW-0378">Hydrolase</keyword>
<evidence type="ECO:0000256" key="2">
    <source>
        <dbReference type="HAMAP-Rule" id="MF_01820"/>
    </source>
</evidence>
<keyword evidence="2" id="KW-0694">RNA-binding</keyword>
<dbReference type="NCBIfam" id="TIGR00157">
    <property type="entry name" value="ribosome small subunit-dependent GTPase A"/>
    <property type="match status" value="1"/>
</dbReference>
<feature type="binding site" evidence="2">
    <location>
        <position position="280"/>
    </location>
    <ligand>
        <name>Zn(2+)</name>
        <dbReference type="ChEBI" id="CHEBI:29105"/>
    </ligand>
</feature>
<feature type="binding site" evidence="2">
    <location>
        <begin position="141"/>
        <end position="144"/>
    </location>
    <ligand>
        <name>GTP</name>
        <dbReference type="ChEBI" id="CHEBI:37565"/>
    </ligand>
</feature>
<comment type="subunit">
    <text evidence="2">Monomer. Associates with 30S ribosomal subunit, binds 16S rRNA.</text>
</comment>
<dbReference type="PANTHER" id="PTHR32120:SF10">
    <property type="entry name" value="SMALL RIBOSOMAL SUBUNIT BIOGENESIS GTPASE RSGA"/>
    <property type="match status" value="1"/>
</dbReference>
<dbReference type="AlphaFoldDB" id="A0A8F6TXA2"/>
<dbReference type="InterPro" id="IPR004881">
    <property type="entry name" value="Ribosome_biogen_GTPase_RsgA"/>
</dbReference>
<reference evidence="4 5" key="1">
    <citation type="submission" date="2021-07" db="EMBL/GenBank/DDBJ databases">
        <title>A novel Jannaschia species isolated from marine dinoflagellate Ceratoperidinium margalefii.</title>
        <authorList>
            <person name="Jiang Y."/>
            <person name="Li Z."/>
        </authorList>
    </citation>
    <scope>NUCLEOTIDE SEQUENCE [LARGE SCALE GENOMIC DNA]</scope>
    <source>
        <strain evidence="4 5">J12C1-MA-4</strain>
    </source>
</reference>
<dbReference type="Proteomes" id="UP000825009">
    <property type="component" value="Chromosome"/>
</dbReference>
<keyword evidence="2" id="KW-0342">GTP-binding</keyword>
<dbReference type="EMBL" id="CP079194">
    <property type="protein sequence ID" value="QXT40370.1"/>
    <property type="molecule type" value="Genomic_DNA"/>
</dbReference>
<comment type="similarity">
    <text evidence="2">Belongs to the TRAFAC class YlqF/YawG GTPase family. RsgA subfamily.</text>
</comment>
<proteinExistence type="inferred from homology"/>
<dbReference type="InterPro" id="IPR010914">
    <property type="entry name" value="RsgA_GTPase_dom"/>
</dbReference>
<dbReference type="GO" id="GO:0042274">
    <property type="term" value="P:ribosomal small subunit biogenesis"/>
    <property type="evidence" value="ECO:0007669"/>
    <property type="project" value="UniProtKB-UniRule"/>
</dbReference>
<dbReference type="RefSeq" id="WP_219003546.1">
    <property type="nucleotide sequence ID" value="NZ_CP079194.1"/>
</dbReference>
<protein>
    <recommendedName>
        <fullName evidence="2">Small ribosomal subunit biogenesis GTPase RsgA</fullName>
        <ecNumber evidence="2">3.6.1.-</ecNumber>
    </recommendedName>
</protein>
<dbReference type="Pfam" id="PF03193">
    <property type="entry name" value="RsgA_GTPase"/>
    <property type="match status" value="1"/>
</dbReference>
<comment type="subcellular location">
    <subcellularLocation>
        <location evidence="2">Cytoplasm</location>
    </subcellularLocation>
</comment>
<feature type="binding site" evidence="2">
    <location>
        <begin position="193"/>
        <end position="201"/>
    </location>
    <ligand>
        <name>GTP</name>
        <dbReference type="ChEBI" id="CHEBI:37565"/>
    </ligand>
</feature>
<sequence>MTTLTLADLGWSPRHSAQLTDEDAGATPARVNKVSRSRITALSAEGPLRLITQGEESTGNYVTGDWVLADAAQGIVLRRLERDTLLTRRAAGSGLDTQLIAANVDTLGIVTSCNADFNIARLERYLAMAASAGCVPLIILTKSDTAEDPRDYERRAEALSPLASAIAMNAKAEDAAEVLKPWADNGQTFALVGSSGVGKTTLANALTGAEDATAGVREDDAKGRHTTTSRGLAQTIFGGWLIDTPGMRALRLNDAADGIGAVFADVEALTEQCKFRDCAHETEPGCAVQAAVAAGTLDADRVKRFLKLVREDEINQEASHERRARERDFKKMTKTVIAASKRKRGKK</sequence>
<evidence type="ECO:0000313" key="5">
    <source>
        <dbReference type="Proteomes" id="UP000825009"/>
    </source>
</evidence>
<gene>
    <name evidence="2 4" type="primary">rsgA</name>
    <name evidence="4" type="ORF">KYE46_03725</name>
</gene>
<name>A0A8F6TXA2_9RHOB</name>
<evidence type="ECO:0000256" key="1">
    <source>
        <dbReference type="ARBA" id="ARBA00022517"/>
    </source>
</evidence>
<dbReference type="HAMAP" id="MF_01820">
    <property type="entry name" value="GTPase_RsgA"/>
    <property type="match status" value="1"/>
</dbReference>
<dbReference type="PANTHER" id="PTHR32120">
    <property type="entry name" value="SMALL RIBOSOMAL SUBUNIT BIOGENESIS GTPASE RSGA"/>
    <property type="match status" value="1"/>
</dbReference>
<dbReference type="CDD" id="cd01854">
    <property type="entry name" value="YjeQ_EngC"/>
    <property type="match status" value="1"/>
</dbReference>
<dbReference type="EC" id="3.6.1.-" evidence="2"/>
<feature type="binding site" evidence="2">
    <location>
        <position position="278"/>
    </location>
    <ligand>
        <name>Zn(2+)</name>
        <dbReference type="ChEBI" id="CHEBI:29105"/>
    </ligand>
</feature>
<dbReference type="GO" id="GO:0005737">
    <property type="term" value="C:cytoplasm"/>
    <property type="evidence" value="ECO:0007669"/>
    <property type="project" value="UniProtKB-SubCell"/>
</dbReference>
<dbReference type="GO" id="GO:0003924">
    <property type="term" value="F:GTPase activity"/>
    <property type="evidence" value="ECO:0007669"/>
    <property type="project" value="UniProtKB-UniRule"/>
</dbReference>
<accession>A0A8F6TXA2</accession>
<keyword evidence="2" id="KW-0547">Nucleotide-binding</keyword>
<keyword evidence="2" id="KW-0963">Cytoplasm</keyword>
<evidence type="ECO:0000259" key="3">
    <source>
        <dbReference type="PROSITE" id="PS50936"/>
    </source>
</evidence>
<feature type="binding site" evidence="2">
    <location>
        <position position="273"/>
    </location>
    <ligand>
        <name>Zn(2+)</name>
        <dbReference type="ChEBI" id="CHEBI:29105"/>
    </ligand>
</feature>
<dbReference type="GO" id="GO:0005525">
    <property type="term" value="F:GTP binding"/>
    <property type="evidence" value="ECO:0007669"/>
    <property type="project" value="UniProtKB-UniRule"/>
</dbReference>
<keyword evidence="2" id="KW-0479">Metal-binding</keyword>
<organism evidence="4 5">
    <name type="scientific">Gymnodinialimonas ceratoperidinii</name>
    <dbReference type="NCBI Taxonomy" id="2856823"/>
    <lineage>
        <taxon>Bacteria</taxon>
        <taxon>Pseudomonadati</taxon>
        <taxon>Pseudomonadota</taxon>
        <taxon>Alphaproteobacteria</taxon>
        <taxon>Rhodobacterales</taxon>
        <taxon>Paracoccaceae</taxon>
        <taxon>Gymnodinialimonas</taxon>
    </lineage>
</organism>
<keyword evidence="2" id="KW-0699">rRNA-binding</keyword>